<organism evidence="1 2">
    <name type="scientific">Aspergillus pseudoustus</name>
    <dbReference type="NCBI Taxonomy" id="1810923"/>
    <lineage>
        <taxon>Eukaryota</taxon>
        <taxon>Fungi</taxon>
        <taxon>Dikarya</taxon>
        <taxon>Ascomycota</taxon>
        <taxon>Pezizomycotina</taxon>
        <taxon>Eurotiomycetes</taxon>
        <taxon>Eurotiomycetidae</taxon>
        <taxon>Eurotiales</taxon>
        <taxon>Aspergillaceae</taxon>
        <taxon>Aspergillus</taxon>
        <taxon>Aspergillus subgen. Nidulantes</taxon>
    </lineage>
</organism>
<evidence type="ECO:0000313" key="2">
    <source>
        <dbReference type="Proteomes" id="UP001610446"/>
    </source>
</evidence>
<gene>
    <name evidence="1" type="ORF">BJY01DRAFT_256088</name>
</gene>
<comment type="caution">
    <text evidence="1">The sequence shown here is derived from an EMBL/GenBank/DDBJ whole genome shotgun (WGS) entry which is preliminary data.</text>
</comment>
<evidence type="ECO:0008006" key="3">
    <source>
        <dbReference type="Google" id="ProtNLM"/>
    </source>
</evidence>
<dbReference type="Proteomes" id="UP001610446">
    <property type="component" value="Unassembled WGS sequence"/>
</dbReference>
<name>A0ABR4IEI2_9EURO</name>
<protein>
    <recommendedName>
        <fullName evidence="3">Fungal N-terminal domain-containing protein</fullName>
    </recommendedName>
</protein>
<accession>A0ABR4IEI2</accession>
<keyword evidence="2" id="KW-1185">Reference proteome</keyword>
<sequence length="138" mass="15657">MAPAFGFSVGDFVAVATMIWKISQALSGVSEDSKLYQELQLELSAFQGAFVPLQQAVVNGATLPQVQVTRMKEVLVQIQRLTNDFNHMEKFKDISTSAGKDRAKKYVVLRKRVSWTLYGKRPIQQFREAIGAIRRFWC</sequence>
<proteinExistence type="predicted"/>
<dbReference type="EMBL" id="JBFXLU010000457">
    <property type="protein sequence ID" value="KAL2826150.1"/>
    <property type="molecule type" value="Genomic_DNA"/>
</dbReference>
<evidence type="ECO:0000313" key="1">
    <source>
        <dbReference type="EMBL" id="KAL2826150.1"/>
    </source>
</evidence>
<reference evidence="1 2" key="1">
    <citation type="submission" date="2024-07" db="EMBL/GenBank/DDBJ databases">
        <title>Section-level genome sequencing and comparative genomics of Aspergillus sections Usti and Cavernicolus.</title>
        <authorList>
            <consortium name="Lawrence Berkeley National Laboratory"/>
            <person name="Nybo J.L."/>
            <person name="Vesth T.C."/>
            <person name="Theobald S."/>
            <person name="Frisvad J.C."/>
            <person name="Larsen T.O."/>
            <person name="Kjaerboelling I."/>
            <person name="Rothschild-Mancinelli K."/>
            <person name="Lyhne E.K."/>
            <person name="Kogle M.E."/>
            <person name="Barry K."/>
            <person name="Clum A."/>
            <person name="Na H."/>
            <person name="Ledsgaard L."/>
            <person name="Lin J."/>
            <person name="Lipzen A."/>
            <person name="Kuo A."/>
            <person name="Riley R."/>
            <person name="Mondo S."/>
            <person name="Labutti K."/>
            <person name="Haridas S."/>
            <person name="Pangalinan J."/>
            <person name="Salamov A.A."/>
            <person name="Simmons B.A."/>
            <person name="Magnuson J.K."/>
            <person name="Chen J."/>
            <person name="Drula E."/>
            <person name="Henrissat B."/>
            <person name="Wiebenga A."/>
            <person name="Lubbers R.J."/>
            <person name="Gomes A.C."/>
            <person name="Makela M.R."/>
            <person name="Stajich J."/>
            <person name="Grigoriev I.V."/>
            <person name="Mortensen U.H."/>
            <person name="De Vries R.P."/>
            <person name="Baker S.E."/>
            <person name="Andersen M.R."/>
        </authorList>
    </citation>
    <scope>NUCLEOTIDE SEQUENCE [LARGE SCALE GENOMIC DNA]</scope>
    <source>
        <strain evidence="1 2">CBS 123904</strain>
    </source>
</reference>